<dbReference type="SMART" id="SM00388">
    <property type="entry name" value="HisKA"/>
    <property type="match status" value="1"/>
</dbReference>
<dbReference type="FunFam" id="1.10.287.130:FF:000070">
    <property type="entry name" value="Histidine kinase sensor protein"/>
    <property type="match status" value="1"/>
</dbReference>
<feature type="coiled-coil region" evidence="8">
    <location>
        <begin position="364"/>
        <end position="409"/>
    </location>
</feature>
<dbReference type="CDD" id="cd00130">
    <property type="entry name" value="PAS"/>
    <property type="match status" value="1"/>
</dbReference>
<dbReference type="GO" id="GO:0000156">
    <property type="term" value="F:phosphorelay response regulator activity"/>
    <property type="evidence" value="ECO:0007669"/>
    <property type="project" value="TreeGrafter"/>
</dbReference>
<dbReference type="Pfam" id="PF05227">
    <property type="entry name" value="CHASE3"/>
    <property type="match status" value="1"/>
</dbReference>
<dbReference type="SUPFAM" id="SSF55785">
    <property type="entry name" value="PYP-like sensor domain (PAS domain)"/>
    <property type="match status" value="1"/>
</dbReference>
<evidence type="ECO:0000313" key="13">
    <source>
        <dbReference type="EMBL" id="ADN17633.1"/>
    </source>
</evidence>
<dbReference type="SMART" id="SM00086">
    <property type="entry name" value="PAC"/>
    <property type="match status" value="1"/>
</dbReference>
<evidence type="ECO:0000256" key="7">
    <source>
        <dbReference type="ARBA" id="ARBA00023136"/>
    </source>
</evidence>
<dbReference type="InterPro" id="IPR004358">
    <property type="entry name" value="Sig_transdc_His_kin-like_C"/>
</dbReference>
<dbReference type="Pfam" id="PF08447">
    <property type="entry name" value="PAS_3"/>
    <property type="match status" value="1"/>
</dbReference>
<dbReference type="Proteomes" id="UP000008206">
    <property type="component" value="Plasmid Cy782201"/>
</dbReference>
<dbReference type="GO" id="GO:0016020">
    <property type="term" value="C:membrane"/>
    <property type="evidence" value="ECO:0007669"/>
    <property type="project" value="UniProtKB-SubCell"/>
</dbReference>
<keyword evidence="5 13" id="KW-0418">Kinase</keyword>
<dbReference type="NCBIfam" id="TIGR00229">
    <property type="entry name" value="sensory_box"/>
    <property type="match status" value="1"/>
</dbReference>
<evidence type="ECO:0000259" key="11">
    <source>
        <dbReference type="PROSITE" id="PS50112"/>
    </source>
</evidence>
<dbReference type="InterPro" id="IPR035965">
    <property type="entry name" value="PAS-like_dom_sf"/>
</dbReference>
<evidence type="ECO:0000256" key="3">
    <source>
        <dbReference type="ARBA" id="ARBA00022553"/>
    </source>
</evidence>
<dbReference type="CDD" id="cd19410">
    <property type="entry name" value="HK9-like_sensor"/>
    <property type="match status" value="1"/>
</dbReference>
<dbReference type="GO" id="GO:0007234">
    <property type="term" value="P:osmosensory signaling via phosphorelay pathway"/>
    <property type="evidence" value="ECO:0007669"/>
    <property type="project" value="TreeGrafter"/>
</dbReference>
<dbReference type="InterPro" id="IPR000014">
    <property type="entry name" value="PAS"/>
</dbReference>
<dbReference type="FunFam" id="3.30.565.10:FF:000006">
    <property type="entry name" value="Sensor histidine kinase WalK"/>
    <property type="match status" value="1"/>
</dbReference>
<evidence type="ECO:0000259" key="10">
    <source>
        <dbReference type="PROSITE" id="PS50109"/>
    </source>
</evidence>
<dbReference type="Gene3D" id="3.30.450.20">
    <property type="entry name" value="PAS domain"/>
    <property type="match status" value="1"/>
</dbReference>
<keyword evidence="6" id="KW-0902">Two-component regulatory system</keyword>
<dbReference type="InterPro" id="IPR007891">
    <property type="entry name" value="CHASE3"/>
</dbReference>
<evidence type="ECO:0000259" key="12">
    <source>
        <dbReference type="PROSITE" id="PS50113"/>
    </source>
</evidence>
<dbReference type="PROSITE" id="PS50112">
    <property type="entry name" value="PAS"/>
    <property type="match status" value="1"/>
</dbReference>
<dbReference type="InterPro" id="IPR000700">
    <property type="entry name" value="PAS-assoc_C"/>
</dbReference>
<dbReference type="PROSITE" id="PS50109">
    <property type="entry name" value="HIS_KIN"/>
    <property type="match status" value="1"/>
</dbReference>
<dbReference type="RefSeq" id="WP_013334383.1">
    <property type="nucleotide sequence ID" value="NC_014533.1"/>
</dbReference>
<organism evidence="13 14">
    <name type="scientific">Gloeothece verrucosa (strain PCC 7822)</name>
    <name type="common">Cyanothece sp. (strain PCC 7822)</name>
    <dbReference type="NCBI Taxonomy" id="497965"/>
    <lineage>
        <taxon>Bacteria</taxon>
        <taxon>Bacillati</taxon>
        <taxon>Cyanobacteriota</taxon>
        <taxon>Cyanophyceae</taxon>
        <taxon>Oscillatoriophycideae</taxon>
        <taxon>Chroococcales</taxon>
        <taxon>Aphanothecaceae</taxon>
        <taxon>Gloeothece</taxon>
        <taxon>Gloeothece verrucosa</taxon>
    </lineage>
</organism>
<dbReference type="Pfam" id="PF02518">
    <property type="entry name" value="HATPase_c"/>
    <property type="match status" value="1"/>
</dbReference>
<dbReference type="Gene3D" id="3.30.565.10">
    <property type="entry name" value="Histidine kinase-like ATPase, C-terminal domain"/>
    <property type="match status" value="1"/>
</dbReference>
<dbReference type="InterPro" id="IPR013655">
    <property type="entry name" value="PAS_fold_3"/>
</dbReference>
<dbReference type="InterPro" id="IPR036097">
    <property type="entry name" value="HisK_dim/P_sf"/>
</dbReference>
<dbReference type="KEGG" id="cyj:Cyan7822_5772"/>
<keyword evidence="14" id="KW-1185">Reference proteome</keyword>
<dbReference type="SUPFAM" id="SSF55874">
    <property type="entry name" value="ATPase domain of HSP90 chaperone/DNA topoisomerase II/histidine kinase"/>
    <property type="match status" value="1"/>
</dbReference>
<dbReference type="SMART" id="SM00091">
    <property type="entry name" value="PAS"/>
    <property type="match status" value="1"/>
</dbReference>
<dbReference type="InterPro" id="IPR036890">
    <property type="entry name" value="HATPase_C_sf"/>
</dbReference>
<dbReference type="InterPro" id="IPR001610">
    <property type="entry name" value="PAC"/>
</dbReference>
<feature type="transmembrane region" description="Helical" evidence="9">
    <location>
        <begin position="20"/>
        <end position="38"/>
    </location>
</feature>
<dbReference type="InterPro" id="IPR005467">
    <property type="entry name" value="His_kinase_dom"/>
</dbReference>
<evidence type="ECO:0000256" key="1">
    <source>
        <dbReference type="ARBA" id="ARBA00000085"/>
    </source>
</evidence>
<feature type="domain" description="PAC" evidence="12">
    <location>
        <begin position="328"/>
        <end position="380"/>
    </location>
</feature>
<evidence type="ECO:0000256" key="2">
    <source>
        <dbReference type="ARBA" id="ARBA00012438"/>
    </source>
</evidence>
<proteinExistence type="predicted"/>
<gene>
    <name evidence="13" type="ordered locus">Cyan7822_5772</name>
</gene>
<dbReference type="HOGENOM" id="CLU_000445_114_71_3"/>
<keyword evidence="8" id="KW-0175">Coiled coil</keyword>
<sequence>MSLILEFSQTLFRKRLTRAIILPIILLAFISGVSIWQITELLSALRWVTHSAQVISQGNYSQKLLLDMETGFRGYLLTGNQEFLQPYEQAQSLIEPELKDLKRFVSDNPNQVQRVTKLIALYQQWKQQLLPAITHRQQGQPESLSDLQRRKQVMDQMRQQLTLFIIAEEKLRDQRTQKAEKTTHFITLSTVCLALIVGAVLAYFISRQIIQVSKIYENALRIAQVKTQEAQQSAGALQQELIEHQQAEIKLREQEQQFRSTFNQAAVGIAHVSLTGQWLRVNQKLCEILGYTNEQLLARTFQEITYPDDLTIDLNYVARMLNNQIQTYSIEKRYIHQNNFLIWVNLTVSLVRKANGEPKYFISVVEDISQRKQIEAERQQIQQELRQLNLELEQRVIERTAQLQEINQELETFTYSVSHDLRAPLRTIQGFAVALLEDCGSQIEDFCKSYIDSIIDDAAQMNQLISDLLAYSRLTRTEIILQPTALDQVLDQALKQLTTQIEEKHAQIQIALPLPQVMAHRSTLIQVIVNLLSNALKFIKPDIQPQIDIFVTTERQDNQDWIKLSIVDNGIGIAPEHQERVFQVFERLHGAESYPGTGIGLAIVRKGLERMGGRVGVQSLLGQGSHFWIALPKAVLL</sequence>
<name>E0UL03_GLOV7</name>
<evidence type="ECO:0000256" key="6">
    <source>
        <dbReference type="ARBA" id="ARBA00023012"/>
    </source>
</evidence>
<feature type="transmembrane region" description="Helical" evidence="9">
    <location>
        <begin position="185"/>
        <end position="205"/>
    </location>
</feature>
<dbReference type="PROSITE" id="PS50113">
    <property type="entry name" value="PAC"/>
    <property type="match status" value="1"/>
</dbReference>
<comment type="catalytic activity">
    <reaction evidence="1">
        <text>ATP + protein L-histidine = ADP + protein N-phospho-L-histidine.</text>
        <dbReference type="EC" id="2.7.13.3"/>
    </reaction>
</comment>
<geneLocation type="plasmid" evidence="13 14">
    <name>Cy782201</name>
</geneLocation>
<protein>
    <recommendedName>
        <fullName evidence="2">histidine kinase</fullName>
        <ecNumber evidence="2">2.7.13.3</ecNumber>
    </recommendedName>
</protein>
<keyword evidence="7 9" id="KW-0472">Membrane</keyword>
<keyword evidence="9" id="KW-1133">Transmembrane helix</keyword>
<dbReference type="PANTHER" id="PTHR42878:SF15">
    <property type="entry name" value="BACTERIOPHYTOCHROME"/>
    <property type="match status" value="1"/>
</dbReference>
<keyword evidence="4" id="KW-0808">Transferase</keyword>
<dbReference type="SMART" id="SM00387">
    <property type="entry name" value="HATPase_c"/>
    <property type="match status" value="1"/>
</dbReference>
<evidence type="ECO:0000313" key="14">
    <source>
        <dbReference type="Proteomes" id="UP000008206"/>
    </source>
</evidence>
<dbReference type="EMBL" id="CP002199">
    <property type="protein sequence ID" value="ADN17633.1"/>
    <property type="molecule type" value="Genomic_DNA"/>
</dbReference>
<keyword evidence="9" id="KW-0812">Transmembrane</keyword>
<dbReference type="OrthoDB" id="9808408at2"/>
<dbReference type="Gene3D" id="1.10.287.130">
    <property type="match status" value="1"/>
</dbReference>
<dbReference type="InterPro" id="IPR003594">
    <property type="entry name" value="HATPase_dom"/>
</dbReference>
<dbReference type="SUPFAM" id="SSF47384">
    <property type="entry name" value="Homodimeric domain of signal transducing histidine kinase"/>
    <property type="match status" value="1"/>
</dbReference>
<feature type="coiled-coil region" evidence="8">
    <location>
        <begin position="237"/>
        <end position="264"/>
    </location>
</feature>
<dbReference type="PRINTS" id="PR00344">
    <property type="entry name" value="BCTRLSENSOR"/>
</dbReference>
<dbReference type="Pfam" id="PF00512">
    <property type="entry name" value="HisKA"/>
    <property type="match status" value="1"/>
</dbReference>
<evidence type="ECO:0000256" key="8">
    <source>
        <dbReference type="SAM" id="Coils"/>
    </source>
</evidence>
<reference evidence="14" key="1">
    <citation type="journal article" date="2011" name="MBio">
        <title>Novel metabolic attributes of the genus Cyanothece, comprising a group of unicellular nitrogen-fixing Cyanobacteria.</title>
        <authorList>
            <person name="Bandyopadhyay A."/>
            <person name="Elvitigala T."/>
            <person name="Welsh E."/>
            <person name="Stockel J."/>
            <person name="Liberton M."/>
            <person name="Min H."/>
            <person name="Sherman L.A."/>
            <person name="Pakrasi H.B."/>
        </authorList>
    </citation>
    <scope>NUCLEOTIDE SEQUENCE [LARGE SCALE GENOMIC DNA]</scope>
    <source>
        <strain evidence="14">PCC 7822</strain>
        <plasmid evidence="14">Cy782201</plasmid>
    </source>
</reference>
<dbReference type="InterPro" id="IPR050351">
    <property type="entry name" value="BphY/WalK/GraS-like"/>
</dbReference>
<keyword evidence="13" id="KW-0614">Plasmid</keyword>
<evidence type="ECO:0000256" key="9">
    <source>
        <dbReference type="SAM" id="Phobius"/>
    </source>
</evidence>
<dbReference type="PANTHER" id="PTHR42878">
    <property type="entry name" value="TWO-COMPONENT HISTIDINE KINASE"/>
    <property type="match status" value="1"/>
</dbReference>
<dbReference type="EC" id="2.7.13.3" evidence="2"/>
<keyword evidence="3" id="KW-0597">Phosphoprotein</keyword>
<dbReference type="GO" id="GO:0030295">
    <property type="term" value="F:protein kinase activator activity"/>
    <property type="evidence" value="ECO:0007669"/>
    <property type="project" value="TreeGrafter"/>
</dbReference>
<accession>E0UL03</accession>
<feature type="domain" description="Histidine kinase" evidence="10">
    <location>
        <begin position="416"/>
        <end position="635"/>
    </location>
</feature>
<dbReference type="InterPro" id="IPR003661">
    <property type="entry name" value="HisK_dim/P_dom"/>
</dbReference>
<dbReference type="AlphaFoldDB" id="E0UL03"/>
<feature type="domain" description="PAS" evidence="11">
    <location>
        <begin position="254"/>
        <end position="324"/>
    </location>
</feature>
<evidence type="ECO:0000256" key="4">
    <source>
        <dbReference type="ARBA" id="ARBA00022679"/>
    </source>
</evidence>
<evidence type="ECO:0000256" key="5">
    <source>
        <dbReference type="ARBA" id="ARBA00022777"/>
    </source>
</evidence>
<dbReference type="CDD" id="cd00082">
    <property type="entry name" value="HisKA"/>
    <property type="match status" value="1"/>
</dbReference>
<dbReference type="GO" id="GO:0000155">
    <property type="term" value="F:phosphorelay sensor kinase activity"/>
    <property type="evidence" value="ECO:0007669"/>
    <property type="project" value="InterPro"/>
</dbReference>